<evidence type="ECO:0000313" key="2">
    <source>
        <dbReference type="EMBL" id="ESO11771.1"/>
    </source>
</evidence>
<accession>T1EYK0</accession>
<dbReference type="CTD" id="20201650"/>
<dbReference type="EMBL" id="KB095812">
    <property type="protein sequence ID" value="ESO11771.1"/>
    <property type="molecule type" value="Genomic_DNA"/>
</dbReference>
<sequence length="189" mass="21424">MRQLASSNHLPTLKGRTAEFKDLNPGRGNVGMVFPWSCIQTEDETSSRNCLTGYKKDKNNFSPPSQMSDGIVERFHPTLTEHLAKIVDKNQKDLKRRTPCQSAIHTTTGETPSKILFGNTQFEEELESSDSEDVREASVKQQATKKSLTYKNASSWNQTLKAQLTHIFNFINSNFNNMDEFTIAFKNSK</sequence>
<dbReference type="GeneID" id="20201650"/>
<dbReference type="KEGG" id="hro:HELRODRAFT_166808"/>
<evidence type="ECO:0000313" key="4">
    <source>
        <dbReference type="Proteomes" id="UP000015101"/>
    </source>
</evidence>
<proteinExistence type="predicted"/>
<organism evidence="3 4">
    <name type="scientific">Helobdella robusta</name>
    <name type="common">Californian leech</name>
    <dbReference type="NCBI Taxonomy" id="6412"/>
    <lineage>
        <taxon>Eukaryota</taxon>
        <taxon>Metazoa</taxon>
        <taxon>Spiralia</taxon>
        <taxon>Lophotrochozoa</taxon>
        <taxon>Annelida</taxon>
        <taxon>Clitellata</taxon>
        <taxon>Hirudinea</taxon>
        <taxon>Rhynchobdellida</taxon>
        <taxon>Glossiphoniidae</taxon>
        <taxon>Helobdella</taxon>
    </lineage>
</organism>
<evidence type="ECO:0000256" key="1">
    <source>
        <dbReference type="SAM" id="MobiDB-lite"/>
    </source>
</evidence>
<dbReference type="EnsemblMetazoa" id="HelroT166808">
    <property type="protein sequence ID" value="HelroP166808"/>
    <property type="gene ID" value="HelroG166808"/>
</dbReference>
<keyword evidence="4" id="KW-1185">Reference proteome</keyword>
<dbReference type="HOGENOM" id="CLU_1435877_0_0_1"/>
<dbReference type="AlphaFoldDB" id="T1EYK0"/>
<evidence type="ECO:0000313" key="3">
    <source>
        <dbReference type="EnsemblMetazoa" id="HelroP166808"/>
    </source>
</evidence>
<dbReference type="InParanoid" id="T1EYK0"/>
<feature type="region of interest" description="Disordered" evidence="1">
    <location>
        <begin position="1"/>
        <end position="21"/>
    </location>
</feature>
<dbReference type="OrthoDB" id="10030726at2759"/>
<dbReference type="Proteomes" id="UP000015101">
    <property type="component" value="Unassembled WGS sequence"/>
</dbReference>
<dbReference type="InterPro" id="IPR036397">
    <property type="entry name" value="RNaseH_sf"/>
</dbReference>
<dbReference type="RefSeq" id="XP_009010259.1">
    <property type="nucleotide sequence ID" value="XM_009012011.1"/>
</dbReference>
<reference evidence="2 4" key="2">
    <citation type="journal article" date="2013" name="Nature">
        <title>Insights into bilaterian evolution from three spiralian genomes.</title>
        <authorList>
            <person name="Simakov O."/>
            <person name="Marletaz F."/>
            <person name="Cho S.J."/>
            <person name="Edsinger-Gonzales E."/>
            <person name="Havlak P."/>
            <person name="Hellsten U."/>
            <person name="Kuo D.H."/>
            <person name="Larsson T."/>
            <person name="Lv J."/>
            <person name="Arendt D."/>
            <person name="Savage R."/>
            <person name="Osoegawa K."/>
            <person name="de Jong P."/>
            <person name="Grimwood J."/>
            <person name="Chapman J.A."/>
            <person name="Shapiro H."/>
            <person name="Aerts A."/>
            <person name="Otillar R.P."/>
            <person name="Terry A.Y."/>
            <person name="Boore J.L."/>
            <person name="Grigoriev I.V."/>
            <person name="Lindberg D.R."/>
            <person name="Seaver E.C."/>
            <person name="Weisblat D.A."/>
            <person name="Putnam N.H."/>
            <person name="Rokhsar D.S."/>
        </authorList>
    </citation>
    <scope>NUCLEOTIDE SEQUENCE</scope>
</reference>
<reference evidence="4" key="1">
    <citation type="submission" date="2012-12" db="EMBL/GenBank/DDBJ databases">
        <authorList>
            <person name="Hellsten U."/>
            <person name="Grimwood J."/>
            <person name="Chapman J.A."/>
            <person name="Shapiro H."/>
            <person name="Aerts A."/>
            <person name="Otillar R.P."/>
            <person name="Terry A.Y."/>
            <person name="Boore J.L."/>
            <person name="Simakov O."/>
            <person name="Marletaz F."/>
            <person name="Cho S.-J."/>
            <person name="Edsinger-Gonzales E."/>
            <person name="Havlak P."/>
            <person name="Kuo D.-H."/>
            <person name="Larsson T."/>
            <person name="Lv J."/>
            <person name="Arendt D."/>
            <person name="Savage R."/>
            <person name="Osoegawa K."/>
            <person name="de Jong P."/>
            <person name="Lindberg D.R."/>
            <person name="Seaver E.C."/>
            <person name="Weisblat D.A."/>
            <person name="Putnam N.H."/>
            <person name="Grigoriev I.V."/>
            <person name="Rokhsar D.S."/>
        </authorList>
    </citation>
    <scope>NUCLEOTIDE SEQUENCE</scope>
</reference>
<feature type="compositionally biased region" description="Polar residues" evidence="1">
    <location>
        <begin position="1"/>
        <end position="10"/>
    </location>
</feature>
<reference evidence="3" key="3">
    <citation type="submission" date="2015-06" db="UniProtKB">
        <authorList>
            <consortium name="EnsemblMetazoa"/>
        </authorList>
    </citation>
    <scope>IDENTIFICATION</scope>
</reference>
<name>T1EYK0_HELRO</name>
<dbReference type="Gene3D" id="3.30.420.10">
    <property type="entry name" value="Ribonuclease H-like superfamily/Ribonuclease H"/>
    <property type="match status" value="1"/>
</dbReference>
<dbReference type="EMBL" id="AMQM01002571">
    <property type="status" value="NOT_ANNOTATED_CDS"/>
    <property type="molecule type" value="Genomic_DNA"/>
</dbReference>
<protein>
    <submittedName>
        <fullName evidence="2 3">Uncharacterized protein</fullName>
    </submittedName>
</protein>
<gene>
    <name evidence="3" type="primary">20201650</name>
    <name evidence="2" type="ORF">HELRODRAFT_166808</name>
</gene>
<dbReference type="GO" id="GO:0003676">
    <property type="term" value="F:nucleic acid binding"/>
    <property type="evidence" value="ECO:0007669"/>
    <property type="project" value="InterPro"/>
</dbReference>